<proteinExistence type="inferred from homology"/>
<evidence type="ECO:0000313" key="6">
    <source>
        <dbReference type="Proteomes" id="UP000507245"/>
    </source>
</evidence>
<dbReference type="PROSITE" id="PS51375">
    <property type="entry name" value="PPR"/>
    <property type="match status" value="5"/>
</dbReference>
<feature type="repeat" description="PPR" evidence="3">
    <location>
        <begin position="533"/>
        <end position="567"/>
    </location>
</feature>
<sequence>MSARVEREEEDTSDEIYKKGNKLIVGNVVNAPSLNAEARAPLLLWHYFLCLCWRSTCPIVFSSGKLMALPSIARRLRSKHPQLFLSHTLLPSISNSPSPPHSSHPLPQHLSQTFHRTLLVPFQTPRHFSTLQPFSAQTLNDPLGFNAQRFKTNDPYKSGLTQFLELLKHAAHFASEADAMAFLDKSGIEVNGDTVLLAIWELKEDWKLAFLAFKWGEKLGCCDEEACSLMVWVLGSHRKFSTAWCLIRDLHRALMDTRRAMLIMIERYASVNDPCKAIKTFQMMDKFRLTPDQDAFHTLLNALCKYGNIEEAEEFMLVNKKLFPLETEGFNIILNGWCNISVDVFEAKRVWREMSKCCITPDATSYTHLISCLSKVGKLFDSLRFYDQMKKRGFVPGLKVYNSLIYVLTCENCFNEALKMLGNLKQMGLQPDSTTYNSMICPLCGSKKPEEARQMLSAMIEDSISPTIETYHAFLQSTSLEGTLEILNRMKKANLGPNGNTFLMILGKFFRLEQPEMALKIWTEMKHYGVVPDSTHYTVMVQGLAACRLLMKARELFAEMRSNGFLGDPKLEKLLKEPVGGSSVKGKQRLRPVKQATRVNQKQGRMKRWKSPHQSREEKTSIE</sequence>
<evidence type="ECO:0000313" key="5">
    <source>
        <dbReference type="EMBL" id="CAB4303503.1"/>
    </source>
</evidence>
<dbReference type="InterPro" id="IPR011990">
    <property type="entry name" value="TPR-like_helical_dom_sf"/>
</dbReference>
<evidence type="ECO:0000256" key="4">
    <source>
        <dbReference type="SAM" id="MobiDB-lite"/>
    </source>
</evidence>
<feature type="repeat" description="PPR" evidence="3">
    <location>
        <begin position="362"/>
        <end position="396"/>
    </location>
</feature>
<protein>
    <recommendedName>
        <fullName evidence="7">Pentacotripeptide-repeat region of PRORP domain-containing protein</fullName>
    </recommendedName>
</protein>
<dbReference type="PANTHER" id="PTHR47939:SF5">
    <property type="entry name" value="PENTACOTRIPEPTIDE-REPEAT REGION OF PRORP DOMAIN-CONTAINING PROTEIN"/>
    <property type="match status" value="1"/>
</dbReference>
<evidence type="ECO:0008006" key="7">
    <source>
        <dbReference type="Google" id="ProtNLM"/>
    </source>
</evidence>
<keyword evidence="2" id="KW-0677">Repeat</keyword>
<dbReference type="Pfam" id="PF01535">
    <property type="entry name" value="PPR"/>
    <property type="match status" value="4"/>
</dbReference>
<dbReference type="InterPro" id="IPR002885">
    <property type="entry name" value="PPR_rpt"/>
</dbReference>
<dbReference type="PANTHER" id="PTHR47939">
    <property type="entry name" value="MEMBRANE-ASSOCIATED SALT-INDUCIBLE PROTEIN-LIKE"/>
    <property type="match status" value="1"/>
</dbReference>
<keyword evidence="6" id="KW-1185">Reference proteome</keyword>
<accession>A0A6J5WTC4</accession>
<dbReference type="Pfam" id="PF13041">
    <property type="entry name" value="PPR_2"/>
    <property type="match status" value="1"/>
</dbReference>
<dbReference type="NCBIfam" id="TIGR00756">
    <property type="entry name" value="PPR"/>
    <property type="match status" value="5"/>
</dbReference>
<evidence type="ECO:0000256" key="2">
    <source>
        <dbReference type="ARBA" id="ARBA00022737"/>
    </source>
</evidence>
<dbReference type="AlphaFoldDB" id="A0A6J5WTC4"/>
<feature type="compositionally biased region" description="Basic residues" evidence="4">
    <location>
        <begin position="604"/>
        <end position="613"/>
    </location>
</feature>
<feature type="repeat" description="PPR" evidence="3">
    <location>
        <begin position="432"/>
        <end position="466"/>
    </location>
</feature>
<comment type="similarity">
    <text evidence="1">Belongs to the PPR family. P subfamily.</text>
</comment>
<dbReference type="OrthoDB" id="185373at2759"/>
<gene>
    <name evidence="5" type="ORF">ORAREDHAP_LOCUS19765</name>
</gene>
<name>A0A6J5WTC4_PRUAR</name>
<dbReference type="Proteomes" id="UP000507245">
    <property type="component" value="Unassembled WGS sequence"/>
</dbReference>
<dbReference type="Gene3D" id="1.25.40.10">
    <property type="entry name" value="Tetratricopeptide repeat domain"/>
    <property type="match status" value="3"/>
</dbReference>
<evidence type="ECO:0000256" key="3">
    <source>
        <dbReference type="PROSITE-ProRule" id="PRU00708"/>
    </source>
</evidence>
<feature type="region of interest" description="Disordered" evidence="4">
    <location>
        <begin position="577"/>
        <end position="623"/>
    </location>
</feature>
<dbReference type="InterPro" id="IPR050667">
    <property type="entry name" value="PPR-containing_protein"/>
</dbReference>
<feature type="repeat" description="PPR" evidence="3">
    <location>
        <begin position="397"/>
        <end position="431"/>
    </location>
</feature>
<feature type="compositionally biased region" description="Basic and acidic residues" evidence="4">
    <location>
        <begin position="614"/>
        <end position="623"/>
    </location>
</feature>
<dbReference type="EMBL" id="CAEKKB010000003">
    <property type="protein sequence ID" value="CAB4303503.1"/>
    <property type="molecule type" value="Genomic_DNA"/>
</dbReference>
<feature type="repeat" description="PPR" evidence="3">
    <location>
        <begin position="498"/>
        <end position="532"/>
    </location>
</feature>
<organism evidence="5 6">
    <name type="scientific">Prunus armeniaca</name>
    <name type="common">Apricot</name>
    <name type="synonym">Armeniaca vulgaris</name>
    <dbReference type="NCBI Taxonomy" id="36596"/>
    <lineage>
        <taxon>Eukaryota</taxon>
        <taxon>Viridiplantae</taxon>
        <taxon>Streptophyta</taxon>
        <taxon>Embryophyta</taxon>
        <taxon>Tracheophyta</taxon>
        <taxon>Spermatophyta</taxon>
        <taxon>Magnoliopsida</taxon>
        <taxon>eudicotyledons</taxon>
        <taxon>Gunneridae</taxon>
        <taxon>Pentapetalae</taxon>
        <taxon>rosids</taxon>
        <taxon>fabids</taxon>
        <taxon>Rosales</taxon>
        <taxon>Rosaceae</taxon>
        <taxon>Amygdaloideae</taxon>
        <taxon>Amygdaleae</taxon>
        <taxon>Prunus</taxon>
    </lineage>
</organism>
<reference evidence="6" key="1">
    <citation type="journal article" date="2020" name="Genome Biol.">
        <title>Gamete binning: chromosome-level and haplotype-resolved genome assembly enabled by high-throughput single-cell sequencing of gamete genomes.</title>
        <authorList>
            <person name="Campoy J.A."/>
            <person name="Sun H."/>
            <person name="Goel M."/>
            <person name="Jiao W.-B."/>
            <person name="Folz-Donahue K."/>
            <person name="Wang N."/>
            <person name="Rubio M."/>
            <person name="Liu C."/>
            <person name="Kukat C."/>
            <person name="Ruiz D."/>
            <person name="Huettel B."/>
            <person name="Schneeberger K."/>
        </authorList>
    </citation>
    <scope>NUCLEOTIDE SEQUENCE [LARGE SCALE GENOMIC DNA]</scope>
    <source>
        <strain evidence="6">cv. Rojo Pasion</strain>
    </source>
</reference>
<evidence type="ECO:0000256" key="1">
    <source>
        <dbReference type="ARBA" id="ARBA00007626"/>
    </source>
</evidence>